<name>A0A6J5Z6T9_9ZZZZ</name>
<dbReference type="CDD" id="cd24032">
    <property type="entry name" value="ASKHA_NBD_TsaB"/>
    <property type="match status" value="1"/>
</dbReference>
<dbReference type="Gene3D" id="3.30.420.40">
    <property type="match status" value="2"/>
</dbReference>
<protein>
    <submittedName>
        <fullName evidence="2">Unannotated protein</fullName>
    </submittedName>
</protein>
<dbReference type="GO" id="GO:0005829">
    <property type="term" value="C:cytosol"/>
    <property type="evidence" value="ECO:0007669"/>
    <property type="project" value="TreeGrafter"/>
</dbReference>
<evidence type="ECO:0000259" key="1">
    <source>
        <dbReference type="Pfam" id="PF00814"/>
    </source>
</evidence>
<dbReference type="GO" id="GO:0002949">
    <property type="term" value="P:tRNA threonylcarbamoyladenosine modification"/>
    <property type="evidence" value="ECO:0007669"/>
    <property type="project" value="InterPro"/>
</dbReference>
<dbReference type="SUPFAM" id="SSF53067">
    <property type="entry name" value="Actin-like ATPase domain"/>
    <property type="match status" value="2"/>
</dbReference>
<proteinExistence type="predicted"/>
<dbReference type="PANTHER" id="PTHR11735:SF11">
    <property type="entry name" value="TRNA THREONYLCARBAMOYLADENOSINE BIOSYNTHESIS PROTEIN TSAB"/>
    <property type="match status" value="1"/>
</dbReference>
<dbReference type="PANTHER" id="PTHR11735">
    <property type="entry name" value="TRNA N6-ADENOSINE THREONYLCARBAMOYLTRANSFERASE"/>
    <property type="match status" value="1"/>
</dbReference>
<dbReference type="InterPro" id="IPR043129">
    <property type="entry name" value="ATPase_NBD"/>
</dbReference>
<dbReference type="InterPro" id="IPR022496">
    <property type="entry name" value="T6A_TsaB"/>
</dbReference>
<dbReference type="Pfam" id="PF00814">
    <property type="entry name" value="TsaD"/>
    <property type="match status" value="1"/>
</dbReference>
<gene>
    <name evidence="2" type="ORF">UFOPK3522_00272</name>
    <name evidence="3" type="ORF">UFOPK4175_00282</name>
</gene>
<dbReference type="InterPro" id="IPR000905">
    <property type="entry name" value="Gcp-like_dom"/>
</dbReference>
<evidence type="ECO:0000313" key="3">
    <source>
        <dbReference type="EMBL" id="CAB5030627.1"/>
    </source>
</evidence>
<sequence length="238" mass="24185">MTSPAGAVIAFDTATAATVVGLTVGGTLVCELADRPGEDQRPRHAERLLTLCEEALAQAGLGWGGLGRIGVGVGPGTFTGLRIGVATAQGLAQATALPVIAVSTLEALSLRARAAEPLLQIAAVGDARRGEAYVAAWSADGTPTVAAQACPPERLGAVFAADLNPTLAVGDGALIFRKELESRGIEVPEDGSPLHRLDGGSLCELAASGAPVSSQELVPHYVRRPDAEIALQARAENS</sequence>
<dbReference type="EMBL" id="CAFBPX010000031">
    <property type="protein sequence ID" value="CAB5030627.1"/>
    <property type="molecule type" value="Genomic_DNA"/>
</dbReference>
<evidence type="ECO:0000313" key="2">
    <source>
        <dbReference type="EMBL" id="CAB4337118.1"/>
    </source>
</evidence>
<feature type="domain" description="Gcp-like" evidence="1">
    <location>
        <begin position="42"/>
        <end position="135"/>
    </location>
</feature>
<reference evidence="2" key="1">
    <citation type="submission" date="2020-05" db="EMBL/GenBank/DDBJ databases">
        <authorList>
            <person name="Chiriac C."/>
            <person name="Salcher M."/>
            <person name="Ghai R."/>
            <person name="Kavagutti S V."/>
        </authorList>
    </citation>
    <scope>NUCLEOTIDE SEQUENCE</scope>
</reference>
<dbReference type="EMBL" id="CAESAO010000012">
    <property type="protein sequence ID" value="CAB4337118.1"/>
    <property type="molecule type" value="Genomic_DNA"/>
</dbReference>
<accession>A0A6J5Z6T9</accession>
<dbReference type="NCBIfam" id="TIGR03725">
    <property type="entry name" value="T6A_YeaZ"/>
    <property type="match status" value="1"/>
</dbReference>
<organism evidence="2">
    <name type="scientific">freshwater metagenome</name>
    <dbReference type="NCBI Taxonomy" id="449393"/>
    <lineage>
        <taxon>unclassified sequences</taxon>
        <taxon>metagenomes</taxon>
        <taxon>ecological metagenomes</taxon>
    </lineage>
</organism>
<dbReference type="AlphaFoldDB" id="A0A6J5Z6T9"/>